<dbReference type="PANTHER" id="PTHR42709:SF9">
    <property type="entry name" value="ALKALINE PHOSPHATASE LIKE PROTEIN"/>
    <property type="match status" value="1"/>
</dbReference>
<reference evidence="4" key="1">
    <citation type="submission" date="2014-07" db="EMBL/GenBank/DDBJ databases">
        <authorList>
            <person name="Urmite Genomes Urmite Genomes"/>
        </authorList>
    </citation>
    <scope>NUCLEOTIDE SEQUENCE</scope>
    <source>
        <strain evidence="4">13S34_air</strain>
    </source>
</reference>
<evidence type="ECO:0000259" key="3">
    <source>
        <dbReference type="Pfam" id="PF09335"/>
    </source>
</evidence>
<gene>
    <name evidence="4" type="primary">yqjA_1</name>
    <name evidence="4" type="ORF">BN1050_00281</name>
</gene>
<sequence>MATVESLIINYGYFALYGILALGIIGLPVPDEVLMTFVGYLASTHVMNYPLALMVSICGSVTGMFVSYTIGSKIGQPFLLKYGKWLKLTPKRIHKVESWFNRYGMWTINIAYFIPGFRHITSYIAGTSGMNKMKYMLFATTGAVIWCFTFLLIGKLVGVHF</sequence>
<proteinExistence type="inferred from homology"/>
<dbReference type="AlphaFoldDB" id="A0A078M0I4"/>
<organism evidence="4">
    <name type="scientific">Metalysinibacillus saudimassiliensis</name>
    <dbReference type="NCBI Taxonomy" id="1461583"/>
    <lineage>
        <taxon>Bacteria</taxon>
        <taxon>Bacillati</taxon>
        <taxon>Bacillota</taxon>
        <taxon>Bacilli</taxon>
        <taxon>Bacillales</taxon>
        <taxon>Caryophanaceae</taxon>
        <taxon>Metalysinibacillus</taxon>
    </lineage>
</organism>
<feature type="transmembrane region" description="Helical" evidence="2">
    <location>
        <begin position="135"/>
        <end position="157"/>
    </location>
</feature>
<dbReference type="PATRIC" id="fig|1461583.4.peg.256"/>
<keyword evidence="2" id="KW-0472">Membrane</keyword>
<feature type="transmembrane region" description="Helical" evidence="2">
    <location>
        <begin position="7"/>
        <end position="29"/>
    </location>
</feature>
<dbReference type="EMBL" id="LN483073">
    <property type="protein sequence ID" value="CDZ99764.1"/>
    <property type="molecule type" value="Genomic_DNA"/>
</dbReference>
<comment type="similarity">
    <text evidence="1">Belongs to the DedA family.</text>
</comment>
<feature type="domain" description="VTT" evidence="3">
    <location>
        <begin position="29"/>
        <end position="155"/>
    </location>
</feature>
<keyword evidence="2" id="KW-0812">Transmembrane</keyword>
<evidence type="ECO:0000256" key="2">
    <source>
        <dbReference type="SAM" id="Phobius"/>
    </source>
</evidence>
<dbReference type="PANTHER" id="PTHR42709">
    <property type="entry name" value="ALKALINE PHOSPHATASE LIKE PROTEIN"/>
    <property type="match status" value="1"/>
</dbReference>
<dbReference type="GO" id="GO:0005886">
    <property type="term" value="C:plasma membrane"/>
    <property type="evidence" value="ECO:0007669"/>
    <property type="project" value="TreeGrafter"/>
</dbReference>
<evidence type="ECO:0000256" key="1">
    <source>
        <dbReference type="ARBA" id="ARBA00010792"/>
    </source>
</evidence>
<dbReference type="InterPro" id="IPR051311">
    <property type="entry name" value="DedA_domain"/>
</dbReference>
<protein>
    <submittedName>
        <fullName evidence="4">Inner membrane protein YqjA</fullName>
    </submittedName>
</protein>
<dbReference type="InterPro" id="IPR032816">
    <property type="entry name" value="VTT_dom"/>
</dbReference>
<feature type="transmembrane region" description="Helical" evidence="2">
    <location>
        <begin position="49"/>
        <end position="71"/>
    </location>
</feature>
<name>A0A078M0I4_9BACL</name>
<dbReference type="Pfam" id="PF09335">
    <property type="entry name" value="VTT_dom"/>
    <property type="match status" value="1"/>
</dbReference>
<dbReference type="HOGENOM" id="CLU_044208_1_0_9"/>
<evidence type="ECO:0000313" key="4">
    <source>
        <dbReference type="EMBL" id="CDZ99764.1"/>
    </source>
</evidence>
<accession>A0A078M0I4</accession>
<keyword evidence="2" id="KW-1133">Transmembrane helix</keyword>